<dbReference type="EMBL" id="JAAAMV010000026">
    <property type="protein sequence ID" value="NBD27343.1"/>
    <property type="molecule type" value="Genomic_DNA"/>
</dbReference>
<name>A0ABW9XXA9_9BACL</name>
<keyword evidence="3" id="KW-1185">Reference proteome</keyword>
<proteinExistence type="predicted"/>
<dbReference type="Proteomes" id="UP000665561">
    <property type="component" value="Unassembled WGS sequence"/>
</dbReference>
<reference evidence="2 3" key="1">
    <citation type="submission" date="2020-01" db="EMBL/GenBank/DDBJ databases">
        <title>Paenibacillus soybeanensis sp. nov. isolated from the nodules of soybean (Glycine max(L.) Merr).</title>
        <authorList>
            <person name="Wang H."/>
        </authorList>
    </citation>
    <scope>NUCLEOTIDE SEQUENCE [LARGE SCALE GENOMIC DNA]</scope>
    <source>
        <strain evidence="2 3">T1</strain>
    </source>
</reference>
<feature type="compositionally biased region" description="Low complexity" evidence="1">
    <location>
        <begin position="108"/>
        <end position="118"/>
    </location>
</feature>
<feature type="compositionally biased region" description="Low complexity" evidence="1">
    <location>
        <begin position="15"/>
        <end position="31"/>
    </location>
</feature>
<sequence>MSDEQTIEGGAAGQADSGSPAANGANAGGSAVRQSIADRQNGRRTADGATAGRAGEPGGSEGRAAAASGAAPGAAPAGGDRPSAPDEGDAGAGDLGLEIGPDREDGGDPAIGPAGAAPQWRAFYRAIREAVTDMRSGK</sequence>
<feature type="compositionally biased region" description="Low complexity" evidence="1">
    <location>
        <begin position="62"/>
        <end position="82"/>
    </location>
</feature>
<comment type="caution">
    <text evidence="2">The sequence shown here is derived from an EMBL/GenBank/DDBJ whole genome shotgun (WGS) entry which is preliminary data.</text>
</comment>
<accession>A0ABW9XXA9</accession>
<protein>
    <submittedName>
        <fullName evidence="2">Uncharacterized protein</fullName>
    </submittedName>
</protein>
<evidence type="ECO:0000313" key="3">
    <source>
        <dbReference type="Proteomes" id="UP000665561"/>
    </source>
</evidence>
<evidence type="ECO:0000256" key="1">
    <source>
        <dbReference type="SAM" id="MobiDB-lite"/>
    </source>
</evidence>
<organism evidence="2 3">
    <name type="scientific">Paenibacillus glycinis</name>
    <dbReference type="NCBI Taxonomy" id="2697035"/>
    <lineage>
        <taxon>Bacteria</taxon>
        <taxon>Bacillati</taxon>
        <taxon>Bacillota</taxon>
        <taxon>Bacilli</taxon>
        <taxon>Bacillales</taxon>
        <taxon>Paenibacillaceae</taxon>
        <taxon>Paenibacillus</taxon>
    </lineage>
</organism>
<feature type="region of interest" description="Disordered" evidence="1">
    <location>
        <begin position="1"/>
        <end position="118"/>
    </location>
</feature>
<gene>
    <name evidence="2" type="ORF">GT019_26020</name>
</gene>
<dbReference type="RefSeq" id="WP_161746364.1">
    <property type="nucleotide sequence ID" value="NZ_JAAAMV010000026.1"/>
</dbReference>
<evidence type="ECO:0000313" key="2">
    <source>
        <dbReference type="EMBL" id="NBD27343.1"/>
    </source>
</evidence>